<dbReference type="GO" id="GO:0031492">
    <property type="term" value="F:nucleosomal DNA binding"/>
    <property type="evidence" value="ECO:0007669"/>
    <property type="project" value="InterPro"/>
</dbReference>
<feature type="compositionally biased region" description="Basic and acidic residues" evidence="8">
    <location>
        <begin position="252"/>
        <end position="278"/>
    </location>
</feature>
<evidence type="ECO:0000256" key="8">
    <source>
        <dbReference type="SAM" id="MobiDB-lite"/>
    </source>
</evidence>
<dbReference type="Pfam" id="PF01101">
    <property type="entry name" value="HMG14_17"/>
    <property type="match status" value="1"/>
</dbReference>
<evidence type="ECO:0000313" key="10">
    <source>
        <dbReference type="Proteomes" id="UP001177744"/>
    </source>
</evidence>
<dbReference type="Proteomes" id="UP001177744">
    <property type="component" value="Unassembled WGS sequence"/>
</dbReference>
<dbReference type="EMBL" id="JAULJE010000009">
    <property type="protein sequence ID" value="KAK1338837.1"/>
    <property type="molecule type" value="Genomic_DNA"/>
</dbReference>
<name>A0AA40LP12_CNENI</name>
<comment type="similarity">
    <text evidence="2">Belongs to the HMGN family.</text>
</comment>
<keyword evidence="4" id="KW-0539">Nucleus</keyword>
<keyword evidence="3" id="KW-0238">DNA-binding</keyword>
<protein>
    <recommendedName>
        <fullName evidence="6">Non-histone chromosomal protein HMG-17</fullName>
    </recommendedName>
    <alternativeName>
        <fullName evidence="7">High mobility group nucleosome-binding domain-containing protein 2</fullName>
    </alternativeName>
</protein>
<evidence type="ECO:0000256" key="2">
    <source>
        <dbReference type="ARBA" id="ARBA00007696"/>
    </source>
</evidence>
<dbReference type="SMART" id="SM00527">
    <property type="entry name" value="HMG17"/>
    <property type="match status" value="1"/>
</dbReference>
<comment type="function">
    <text evidence="5">Binds to the inner side of the nucleosomal DNA thus altering the interaction between the DNA and the histone octamer. May be involved in the process which maintains transcribable genes in a unique chromatin conformation.</text>
</comment>
<feature type="compositionally biased region" description="Basic and acidic residues" evidence="8">
    <location>
        <begin position="216"/>
        <end position="243"/>
    </location>
</feature>
<dbReference type="GO" id="GO:0005634">
    <property type="term" value="C:nucleus"/>
    <property type="evidence" value="ECO:0007669"/>
    <property type="project" value="UniProtKB-SubCell"/>
</dbReference>
<dbReference type="GO" id="GO:0000785">
    <property type="term" value="C:chromatin"/>
    <property type="evidence" value="ECO:0007669"/>
    <property type="project" value="InterPro"/>
</dbReference>
<dbReference type="PANTHER" id="PTHR23087:SF13">
    <property type="entry name" value="NON-HISTONE CHROMOSOMAL PROTEIN HMG-17"/>
    <property type="match status" value="1"/>
</dbReference>
<keyword evidence="10" id="KW-1185">Reference proteome</keyword>
<dbReference type="PRINTS" id="PR00925">
    <property type="entry name" value="NONHISHMG17"/>
</dbReference>
<evidence type="ECO:0000313" key="9">
    <source>
        <dbReference type="EMBL" id="KAK1338837.1"/>
    </source>
</evidence>
<comment type="caution">
    <text evidence="9">The sequence shown here is derived from an EMBL/GenBank/DDBJ whole genome shotgun (WGS) entry which is preliminary data.</text>
</comment>
<sequence length="444" mass="51020">MEDIEFKTTVIRFFKNFLETANKFSETLEDMKKDQLEIKHTLTEINNNIWRSNSRLEDRKNQVKDLKYKEAKNTQPEKEKEKIIQKYEDSVRSLWDKFKHTNIRIMEVPEEEREQDIENLFEEIMTENFPHPDRLDVLGDIPVLIRKIPEETRSTPGPSKARALLHPCVPLGRPATIAIMPKRKAEGDAKGDKAKVKDEPQRRSARLSAKPAPPKPEPKPKKAPAKKGEKVPKGKKGKADAGKDGNNPAENGDAKTDQAQKAEGAGDAKSQMKEMEENKQMDIEFKTMVIRFFKNFLEKADIFNETLEDMKKDQLEIKHTLTEIKNIIQRPNSRLEEHKNQVKDLEYKEAKDTPPEKQEEKRIQKVEDSIHSFVETEGRDLPHLQRERFCSGPKMRVGQARDQGAWKDARAKALGASLNHVSPEVGVEGRYHLSGGVLHCRVLD</sequence>
<feature type="region of interest" description="Disordered" evidence="8">
    <location>
        <begin position="175"/>
        <end position="278"/>
    </location>
</feature>
<evidence type="ECO:0000256" key="1">
    <source>
        <dbReference type="ARBA" id="ARBA00004123"/>
    </source>
</evidence>
<proteinExistence type="inferred from homology"/>
<evidence type="ECO:0000256" key="3">
    <source>
        <dbReference type="ARBA" id="ARBA00023125"/>
    </source>
</evidence>
<evidence type="ECO:0000256" key="7">
    <source>
        <dbReference type="ARBA" id="ARBA00042290"/>
    </source>
</evidence>
<gene>
    <name evidence="9" type="ORF">QTO34_019496</name>
</gene>
<evidence type="ECO:0000256" key="6">
    <source>
        <dbReference type="ARBA" id="ARBA00040304"/>
    </source>
</evidence>
<comment type="subcellular location">
    <subcellularLocation>
        <location evidence="1">Nucleus</location>
    </subcellularLocation>
</comment>
<dbReference type="GO" id="GO:0006325">
    <property type="term" value="P:chromatin organization"/>
    <property type="evidence" value="ECO:0007669"/>
    <property type="project" value="TreeGrafter"/>
</dbReference>
<dbReference type="PANTHER" id="PTHR23087">
    <property type="entry name" value="NONHISTONE CHROMOSOMAL PROTEIN HMG"/>
    <property type="match status" value="1"/>
</dbReference>
<evidence type="ECO:0000256" key="4">
    <source>
        <dbReference type="ARBA" id="ARBA00023242"/>
    </source>
</evidence>
<accession>A0AA40LP12</accession>
<dbReference type="AlphaFoldDB" id="A0AA40LP12"/>
<organism evidence="9 10">
    <name type="scientific">Cnephaeus nilssonii</name>
    <name type="common">Northern bat</name>
    <name type="synonym">Eptesicus nilssonii</name>
    <dbReference type="NCBI Taxonomy" id="3371016"/>
    <lineage>
        <taxon>Eukaryota</taxon>
        <taxon>Metazoa</taxon>
        <taxon>Chordata</taxon>
        <taxon>Craniata</taxon>
        <taxon>Vertebrata</taxon>
        <taxon>Euteleostomi</taxon>
        <taxon>Mammalia</taxon>
        <taxon>Eutheria</taxon>
        <taxon>Laurasiatheria</taxon>
        <taxon>Chiroptera</taxon>
        <taxon>Yangochiroptera</taxon>
        <taxon>Vespertilionidae</taxon>
        <taxon>Cnephaeus</taxon>
    </lineage>
</organism>
<evidence type="ECO:0000256" key="5">
    <source>
        <dbReference type="ARBA" id="ARBA00037490"/>
    </source>
</evidence>
<dbReference type="InterPro" id="IPR000079">
    <property type="entry name" value="HMGN_fam"/>
</dbReference>
<reference evidence="9" key="1">
    <citation type="submission" date="2023-06" db="EMBL/GenBank/DDBJ databases">
        <title>Reference genome for the Northern bat (Eptesicus nilssonii), a most northern bat species.</title>
        <authorList>
            <person name="Laine V.N."/>
            <person name="Pulliainen A.T."/>
            <person name="Lilley T.M."/>
        </authorList>
    </citation>
    <scope>NUCLEOTIDE SEQUENCE</scope>
    <source>
        <strain evidence="9">BLF_Eptnil</strain>
        <tissue evidence="9">Kidney</tissue>
    </source>
</reference>
<dbReference type="PROSITE" id="PS00355">
    <property type="entry name" value="HMG14_17"/>
    <property type="match status" value="1"/>
</dbReference>
<feature type="compositionally biased region" description="Basic and acidic residues" evidence="8">
    <location>
        <begin position="183"/>
        <end position="202"/>
    </location>
</feature>